<dbReference type="PANTHER" id="PTHR42673:SF22">
    <property type="entry name" value="GST N-TERMINAL DOMAIN-CONTAINING PROTEIN"/>
    <property type="match status" value="1"/>
</dbReference>
<feature type="domain" description="GST N-terminal" evidence="1">
    <location>
        <begin position="13"/>
        <end position="91"/>
    </location>
</feature>
<comment type="caution">
    <text evidence="2">The sequence shown here is derived from an EMBL/GenBank/DDBJ whole genome shotgun (WGS) entry which is preliminary data.</text>
</comment>
<keyword evidence="3" id="KW-1185">Reference proteome</keyword>
<dbReference type="Proteomes" id="UP000785200">
    <property type="component" value="Unassembled WGS sequence"/>
</dbReference>
<dbReference type="InterPro" id="IPR036249">
    <property type="entry name" value="Thioredoxin-like_sf"/>
</dbReference>
<dbReference type="PROSITE" id="PS50404">
    <property type="entry name" value="GST_NTER"/>
    <property type="match status" value="1"/>
</dbReference>
<evidence type="ECO:0000259" key="1">
    <source>
        <dbReference type="PROSITE" id="PS50404"/>
    </source>
</evidence>
<dbReference type="EMBL" id="VNKQ01000003">
    <property type="protein sequence ID" value="KAG0652367.1"/>
    <property type="molecule type" value="Genomic_DNA"/>
</dbReference>
<organism evidence="2 3">
    <name type="scientific">Hyphodiscus hymeniophilus</name>
    <dbReference type="NCBI Taxonomy" id="353542"/>
    <lineage>
        <taxon>Eukaryota</taxon>
        <taxon>Fungi</taxon>
        <taxon>Dikarya</taxon>
        <taxon>Ascomycota</taxon>
        <taxon>Pezizomycotina</taxon>
        <taxon>Leotiomycetes</taxon>
        <taxon>Helotiales</taxon>
        <taxon>Hyphodiscaceae</taxon>
        <taxon>Hyphodiscus</taxon>
    </lineage>
</organism>
<dbReference type="SUPFAM" id="SSF47616">
    <property type="entry name" value="GST C-terminal domain-like"/>
    <property type="match status" value="1"/>
</dbReference>
<evidence type="ECO:0000313" key="3">
    <source>
        <dbReference type="Proteomes" id="UP000785200"/>
    </source>
</evidence>
<dbReference type="AlphaFoldDB" id="A0A9P6VQL0"/>
<dbReference type="GO" id="GO:0006559">
    <property type="term" value="P:L-phenylalanine catabolic process"/>
    <property type="evidence" value="ECO:0007669"/>
    <property type="project" value="TreeGrafter"/>
</dbReference>
<sequence length="263" mass="29998">MPSSGPISTETDYVLIGTYTRYSSWTARVETVLEYFKIPYTKHYTNLSAVKSISPTGFVPVLKAPSMFPDIYINDSLAICEFLAELNPSLPLWPQDQMLRALARSAVAEMHSGFSVLRNTYDTNFVAKYSGNIPITEKGKMEVERMLKLWGEARARTVKRLTELGEQDEGFLFGKFGVADAFFWPVLWRFRTYDLPLATASSEATEWMAKMWSDPALKTLAKDYFRQADDPETTVAKYDDIFDGNPEIQYGRFDENWVFTASN</sequence>
<dbReference type="OrthoDB" id="249703at2759"/>
<dbReference type="CDD" id="cd03194">
    <property type="entry name" value="GST_C_3"/>
    <property type="match status" value="1"/>
</dbReference>
<evidence type="ECO:0000313" key="2">
    <source>
        <dbReference type="EMBL" id="KAG0652367.1"/>
    </source>
</evidence>
<dbReference type="SUPFAM" id="SSF52833">
    <property type="entry name" value="Thioredoxin-like"/>
    <property type="match status" value="1"/>
</dbReference>
<accession>A0A9P6VQL0</accession>
<proteinExistence type="predicted"/>
<protein>
    <submittedName>
        <fullName evidence="2">Pyrimidodiazepine synthase</fullName>
    </submittedName>
</protein>
<dbReference type="InterPro" id="IPR004045">
    <property type="entry name" value="Glutathione_S-Trfase_N"/>
</dbReference>
<gene>
    <name evidence="2" type="ORF">D0Z07_1127</name>
</gene>
<dbReference type="Gene3D" id="1.20.1050.10">
    <property type="match status" value="1"/>
</dbReference>
<dbReference type="GO" id="GO:0006749">
    <property type="term" value="P:glutathione metabolic process"/>
    <property type="evidence" value="ECO:0007669"/>
    <property type="project" value="TreeGrafter"/>
</dbReference>
<dbReference type="InterPro" id="IPR036282">
    <property type="entry name" value="Glutathione-S-Trfase_C_sf"/>
</dbReference>
<dbReference type="GO" id="GO:0004364">
    <property type="term" value="F:glutathione transferase activity"/>
    <property type="evidence" value="ECO:0007669"/>
    <property type="project" value="TreeGrafter"/>
</dbReference>
<dbReference type="Pfam" id="PF13410">
    <property type="entry name" value="GST_C_2"/>
    <property type="match status" value="1"/>
</dbReference>
<reference evidence="2" key="1">
    <citation type="submission" date="2019-07" db="EMBL/GenBank/DDBJ databases">
        <title>Hyphodiscus hymeniophilus genome sequencing and assembly.</title>
        <authorList>
            <person name="Kramer G."/>
            <person name="Nodwell J."/>
        </authorList>
    </citation>
    <scope>NUCLEOTIDE SEQUENCE</scope>
    <source>
        <strain evidence="2">ATCC 34498</strain>
    </source>
</reference>
<dbReference type="GO" id="GO:0016034">
    <property type="term" value="F:maleylacetoacetate isomerase activity"/>
    <property type="evidence" value="ECO:0007669"/>
    <property type="project" value="TreeGrafter"/>
</dbReference>
<dbReference type="Gene3D" id="3.40.30.10">
    <property type="entry name" value="Glutaredoxin"/>
    <property type="match status" value="1"/>
</dbReference>
<dbReference type="PANTHER" id="PTHR42673">
    <property type="entry name" value="MALEYLACETOACETATE ISOMERASE"/>
    <property type="match status" value="1"/>
</dbReference>
<name>A0A9P6VQL0_9HELO</name>
<dbReference type="Pfam" id="PF13409">
    <property type="entry name" value="GST_N_2"/>
    <property type="match status" value="1"/>
</dbReference>